<dbReference type="RefSeq" id="WP_091811240.1">
    <property type="nucleotide sequence ID" value="NZ_FNNE01000001.1"/>
</dbReference>
<dbReference type="PANTHER" id="PTHR14087:SF7">
    <property type="entry name" value="THYMOCYTE NUCLEAR PROTEIN 1"/>
    <property type="match status" value="1"/>
</dbReference>
<evidence type="ECO:0000313" key="2">
    <source>
        <dbReference type="EMBL" id="SDW13008.1"/>
    </source>
</evidence>
<dbReference type="Pfam" id="PF01878">
    <property type="entry name" value="EVE"/>
    <property type="match status" value="1"/>
</dbReference>
<proteinExistence type="predicted"/>
<accession>A0A1H2R1D9</accession>
<reference evidence="2 3" key="1">
    <citation type="submission" date="2016-10" db="EMBL/GenBank/DDBJ databases">
        <authorList>
            <person name="de Groot N.N."/>
        </authorList>
    </citation>
    <scope>NUCLEOTIDE SEQUENCE [LARGE SCALE GENOMIC DNA]</scope>
    <source>
        <strain evidence="2 3">CGMCC 1.7059</strain>
    </source>
</reference>
<sequence>MAKWLVKSEPSECGIADFARDPEGVIPWDGVRNYQARNFLAQMQEGDEVFIYHSSCKHIGIAGIVRVVKAAYADPLQFDPESRYFDAKSSADKPRWQAVDLAYVRTINPLISLDRLKSLDGLTDLPLVRKGNRLSVMPVNEDDWNTILTLDATAKRH</sequence>
<evidence type="ECO:0000313" key="3">
    <source>
        <dbReference type="Proteomes" id="UP000199675"/>
    </source>
</evidence>
<organism evidence="2 3">
    <name type="scientific">Marinobacter mobilis</name>
    <dbReference type="NCBI Taxonomy" id="488533"/>
    <lineage>
        <taxon>Bacteria</taxon>
        <taxon>Pseudomonadati</taxon>
        <taxon>Pseudomonadota</taxon>
        <taxon>Gammaproteobacteria</taxon>
        <taxon>Pseudomonadales</taxon>
        <taxon>Marinobacteraceae</taxon>
        <taxon>Marinobacter</taxon>
    </lineage>
</organism>
<gene>
    <name evidence="2" type="ORF">SAMN04487960_101382</name>
</gene>
<dbReference type="InterPro" id="IPR047197">
    <property type="entry name" value="THYN1-like_EVE"/>
</dbReference>
<dbReference type="AlphaFoldDB" id="A0A1H2R1D9"/>
<dbReference type="Gene3D" id="3.10.590.10">
    <property type="entry name" value="ph1033 like domains"/>
    <property type="match status" value="1"/>
</dbReference>
<dbReference type="Proteomes" id="UP000199675">
    <property type="component" value="Unassembled WGS sequence"/>
</dbReference>
<dbReference type="SUPFAM" id="SSF88697">
    <property type="entry name" value="PUA domain-like"/>
    <property type="match status" value="1"/>
</dbReference>
<dbReference type="InterPro" id="IPR015947">
    <property type="entry name" value="PUA-like_sf"/>
</dbReference>
<dbReference type="OrthoDB" id="9791347at2"/>
<protein>
    <submittedName>
        <fullName evidence="2">Predicted RNA-binding protein, contains PUA-like domain</fullName>
    </submittedName>
</protein>
<dbReference type="InterPro" id="IPR052181">
    <property type="entry name" value="5hmC_binding"/>
</dbReference>
<dbReference type="EMBL" id="FNNE01000001">
    <property type="protein sequence ID" value="SDW13008.1"/>
    <property type="molecule type" value="Genomic_DNA"/>
</dbReference>
<evidence type="ECO:0000259" key="1">
    <source>
        <dbReference type="Pfam" id="PF01878"/>
    </source>
</evidence>
<name>A0A1H2R1D9_9GAMM</name>
<dbReference type="InterPro" id="IPR002740">
    <property type="entry name" value="EVE_domain"/>
</dbReference>
<dbReference type="STRING" id="488533.SAMN04487960_101382"/>
<dbReference type="PANTHER" id="PTHR14087">
    <property type="entry name" value="THYMOCYTE NUCLEAR PROTEIN 1"/>
    <property type="match status" value="1"/>
</dbReference>
<dbReference type="CDD" id="cd21133">
    <property type="entry name" value="EVE"/>
    <property type="match status" value="1"/>
</dbReference>
<feature type="domain" description="EVE" evidence="1">
    <location>
        <begin position="3"/>
        <end position="149"/>
    </location>
</feature>
<keyword evidence="3" id="KW-1185">Reference proteome</keyword>